<feature type="domain" description="Alpha/beta hydrolase fold-3" evidence="4">
    <location>
        <begin position="28"/>
        <end position="188"/>
    </location>
</feature>
<evidence type="ECO:0000256" key="1">
    <source>
        <dbReference type="ARBA" id="ARBA00022679"/>
    </source>
</evidence>
<evidence type="ECO:0000256" key="2">
    <source>
        <dbReference type="SAM" id="MobiDB-lite"/>
    </source>
</evidence>
<dbReference type="InterPro" id="IPR013094">
    <property type="entry name" value="AB_hydrolase_3"/>
</dbReference>
<gene>
    <name evidence="5" type="ORF">ACFTOW_03915</name>
</gene>
<dbReference type="InterPro" id="IPR029058">
    <property type="entry name" value="AB_hydrolase_fold"/>
</dbReference>
<dbReference type="SUPFAM" id="SSF52540">
    <property type="entry name" value="P-loop containing nucleoside triphosphate hydrolases"/>
    <property type="match status" value="1"/>
</dbReference>
<dbReference type="Gene3D" id="3.40.50.1820">
    <property type="entry name" value="alpha/beta hydrolase"/>
    <property type="match status" value="1"/>
</dbReference>
<dbReference type="RefSeq" id="WP_379913291.1">
    <property type="nucleotide sequence ID" value="NZ_JBHUDD010000029.1"/>
</dbReference>
<feature type="region of interest" description="Disordered" evidence="2">
    <location>
        <begin position="584"/>
        <end position="611"/>
    </location>
</feature>
<dbReference type="PANTHER" id="PTHR10605:SF56">
    <property type="entry name" value="BIFUNCTIONAL HEPARAN SULFATE N-DEACETYLASE_N-SULFOTRANSFERASE"/>
    <property type="match status" value="1"/>
</dbReference>
<accession>A0ABW4EB50</accession>
<keyword evidence="1" id="KW-0808">Transferase</keyword>
<dbReference type="Pfam" id="PF04577">
    <property type="entry name" value="Glyco_transf_61"/>
    <property type="match status" value="1"/>
</dbReference>
<keyword evidence="6" id="KW-1185">Reference proteome</keyword>
<sequence>MDTPVTRDIGQGLQADLWGSTVPGGISILVFHGGGGVGGDPTMIAPFVRLLTQDAPATHPISVTVPQYRTLNRDQAGFDDMRADAARALAWVQGQLPDDGQLFVLGASFGGLLALDAVMDAPEPVQTAVTGMILLNPVTDTGPEGFANRVLNPEAHTALSPQIRYAGHPLTGQPRCMIVHGEGDVVVPVASARRFAALWPEGRCSLRTFPRAGHGFFNQPPHDVVVARDVRRFIGLPDDGRLQHAAGPGVQSKPLATPQPGQVAKPAPKGRKLLPDGACLAYGIGAQKAGTSWLFECLSQSADCHNLPTKELHYFDVLNHKGEAGHVTDRLARLRRNIETLTDGVNTDNRRPLRRARILLDQLSIYATKPGDHRPYVEYLLKDYQGQRIICDFTPSYSVLSSDAFAQMDSIGPARFIFVMRDPVERLWSHIRMAVSAKSPKLTDADYETECIQHARDMHARQNLARIPRADYARTMAALEAVVPAERIHYAFYEELFTQGSVDRICAFLGIAPVPVESDKRVNLGRSSSLPPDIAALLEKGLAPQYAAVAARFGDAVPASWRMGKADDGDRAVMAARASRGDSLASKVAGPGNLLSPARDKGQTATGRGTNAARALTPRPLDSLPRIAAAQIGTAPEDAIHFPDLPHGTTKPGWLDPSGAPYVMVLRDAVFYPAHVLAQLARRGAAPAQSDALPQGLSFKDLGLLVAADGSLFPDSFGKSWNVPRVVARQQGRWAAELPAEIDHIEGTWLFAELFYAHFGHTLTDMPARLWPIEAGLVDPRQIDGVLGQGMLGTGPTGAKFPAFARQVLNGIGLIDEQIRFADRPVRIDRLIVPRRIAPYGAMWNPVFSRMMRSAGARIAADASPGDTPRRIWLSRSRLENDNRGGPQLAALDDLMQGHGFTVVHPQEMPFADQVALARGATHMAGPVGSQLHLCAFCARPGAKVLTVAPDYFKLNINDRLLRDIGGSETHFLVPGGRAAGRRPAQGSVAVRQRPEGQLFGACCRVGGGRLRPAGRVKRSGLQFRPDFRRE</sequence>
<dbReference type="Gene3D" id="3.40.50.300">
    <property type="entry name" value="P-loop containing nucleotide triphosphate hydrolases"/>
    <property type="match status" value="1"/>
</dbReference>
<feature type="domain" description="Glycosyltransferase 61 catalytic" evidence="3">
    <location>
        <begin position="759"/>
        <end position="945"/>
    </location>
</feature>
<feature type="region of interest" description="Disordered" evidence="2">
    <location>
        <begin position="241"/>
        <end position="270"/>
    </location>
</feature>
<dbReference type="InterPro" id="IPR027417">
    <property type="entry name" value="P-loop_NTPase"/>
</dbReference>
<proteinExistence type="predicted"/>
<comment type="caution">
    <text evidence="5">The sequence shown here is derived from an EMBL/GenBank/DDBJ whole genome shotgun (WGS) entry which is preliminary data.</text>
</comment>
<dbReference type="PANTHER" id="PTHR10605">
    <property type="entry name" value="HEPARAN SULFATE SULFOTRANSFERASE"/>
    <property type="match status" value="1"/>
</dbReference>
<evidence type="ECO:0000313" key="6">
    <source>
        <dbReference type="Proteomes" id="UP001597186"/>
    </source>
</evidence>
<organism evidence="5 6">
    <name type="scientific">Lacimonas salitolerans</name>
    <dbReference type="NCBI Taxonomy" id="1323750"/>
    <lineage>
        <taxon>Bacteria</taxon>
        <taxon>Pseudomonadati</taxon>
        <taxon>Pseudomonadota</taxon>
        <taxon>Alphaproteobacteria</taxon>
        <taxon>Rhodobacterales</taxon>
        <taxon>Paracoccaceae</taxon>
        <taxon>Lacimonas</taxon>
    </lineage>
</organism>
<dbReference type="Proteomes" id="UP001597186">
    <property type="component" value="Unassembled WGS sequence"/>
</dbReference>
<reference evidence="6" key="1">
    <citation type="journal article" date="2019" name="Int. J. Syst. Evol. Microbiol.">
        <title>The Global Catalogue of Microorganisms (GCM) 10K type strain sequencing project: providing services to taxonomists for standard genome sequencing and annotation.</title>
        <authorList>
            <consortium name="The Broad Institute Genomics Platform"/>
            <consortium name="The Broad Institute Genome Sequencing Center for Infectious Disease"/>
            <person name="Wu L."/>
            <person name="Ma J."/>
        </authorList>
    </citation>
    <scope>NUCLEOTIDE SEQUENCE [LARGE SCALE GENOMIC DNA]</scope>
    <source>
        <strain evidence="6">CGMCC 1.12477</strain>
    </source>
</reference>
<name>A0ABW4EB50_9RHOB</name>
<evidence type="ECO:0000259" key="3">
    <source>
        <dbReference type="Pfam" id="PF04577"/>
    </source>
</evidence>
<dbReference type="Pfam" id="PF07859">
    <property type="entry name" value="Abhydrolase_3"/>
    <property type="match status" value="1"/>
</dbReference>
<evidence type="ECO:0000259" key="4">
    <source>
        <dbReference type="Pfam" id="PF07859"/>
    </source>
</evidence>
<dbReference type="SUPFAM" id="SSF53474">
    <property type="entry name" value="alpha/beta-Hydrolases"/>
    <property type="match status" value="1"/>
</dbReference>
<protein>
    <submittedName>
        <fullName evidence="5">Glycosyltransferase 61 family protein</fullName>
    </submittedName>
</protein>
<evidence type="ECO:0000313" key="5">
    <source>
        <dbReference type="EMBL" id="MFD1508548.1"/>
    </source>
</evidence>
<dbReference type="Pfam" id="PF13469">
    <property type="entry name" value="Sulfotransfer_3"/>
    <property type="match status" value="1"/>
</dbReference>
<dbReference type="EMBL" id="JBHUDD010000029">
    <property type="protein sequence ID" value="MFD1508548.1"/>
    <property type="molecule type" value="Genomic_DNA"/>
</dbReference>
<dbReference type="InterPro" id="IPR049625">
    <property type="entry name" value="Glyco_transf_61_cat"/>
</dbReference>
<dbReference type="InterPro" id="IPR037359">
    <property type="entry name" value="NST/OST"/>
</dbReference>